<reference evidence="2" key="1">
    <citation type="journal article" date="2019" name="Int. J. Syst. Evol. Microbiol.">
        <title>The Global Catalogue of Microorganisms (GCM) 10K type strain sequencing project: providing services to taxonomists for standard genome sequencing and annotation.</title>
        <authorList>
            <consortium name="The Broad Institute Genomics Platform"/>
            <consortium name="The Broad Institute Genome Sequencing Center for Infectious Disease"/>
            <person name="Wu L."/>
            <person name="Ma J."/>
        </authorList>
    </citation>
    <scope>NUCLEOTIDE SEQUENCE [LARGE SCALE GENOMIC DNA]</scope>
    <source>
        <strain evidence="2">JCM 18303</strain>
    </source>
</reference>
<dbReference type="Proteomes" id="UP001428817">
    <property type="component" value="Unassembled WGS sequence"/>
</dbReference>
<proteinExistence type="predicted"/>
<organism evidence="1 2">
    <name type="scientific">Pseudonocardia eucalypti</name>
    <dbReference type="NCBI Taxonomy" id="648755"/>
    <lineage>
        <taxon>Bacteria</taxon>
        <taxon>Bacillati</taxon>
        <taxon>Actinomycetota</taxon>
        <taxon>Actinomycetes</taxon>
        <taxon>Pseudonocardiales</taxon>
        <taxon>Pseudonocardiaceae</taxon>
        <taxon>Pseudonocardia</taxon>
    </lineage>
</organism>
<evidence type="ECO:0000313" key="1">
    <source>
        <dbReference type="EMBL" id="GAA5154297.1"/>
    </source>
</evidence>
<name>A0ABP9PYR7_9PSEU</name>
<comment type="caution">
    <text evidence="1">The sequence shown here is derived from an EMBL/GenBank/DDBJ whole genome shotgun (WGS) entry which is preliminary data.</text>
</comment>
<dbReference type="EMBL" id="BAABJP010000008">
    <property type="protein sequence ID" value="GAA5154297.1"/>
    <property type="molecule type" value="Genomic_DNA"/>
</dbReference>
<sequence>MFLFIAAAAVVELYFDPANTTLPWHDPHAVYRIEKDGDSNYLLAYTAHWLGMERAGTLLIGQSTVELAPYVGKPIRFQGSVNYNATQQCIRNRCHKLFGPSEKGAAINIERVSAP</sequence>
<protein>
    <submittedName>
        <fullName evidence="1">Uncharacterized protein</fullName>
    </submittedName>
</protein>
<evidence type="ECO:0000313" key="2">
    <source>
        <dbReference type="Proteomes" id="UP001428817"/>
    </source>
</evidence>
<gene>
    <name evidence="1" type="ORF">GCM10023321_25870</name>
</gene>
<keyword evidence="2" id="KW-1185">Reference proteome</keyword>
<accession>A0ABP9PYR7</accession>
<dbReference type="RefSeq" id="WP_185061612.1">
    <property type="nucleotide sequence ID" value="NZ_BAABJP010000008.1"/>
</dbReference>